<dbReference type="GO" id="GO:0008360">
    <property type="term" value="P:regulation of cell shape"/>
    <property type="evidence" value="ECO:0007669"/>
    <property type="project" value="UniProtKB-KW"/>
</dbReference>
<dbReference type="EMBL" id="CP036402">
    <property type="protein sequence ID" value="QBI21270.1"/>
    <property type="molecule type" value="Genomic_DNA"/>
</dbReference>
<evidence type="ECO:0000256" key="2">
    <source>
        <dbReference type="ARBA" id="ARBA00022618"/>
    </source>
</evidence>
<feature type="binding site" evidence="10">
    <location>
        <position position="200"/>
    </location>
    <ligand>
        <name>UDP-N-acetyl-alpha-D-glucosamine</name>
        <dbReference type="ChEBI" id="CHEBI:57705"/>
    </ligand>
</feature>
<dbReference type="Proteomes" id="UP000291469">
    <property type="component" value="Chromosome"/>
</dbReference>
<evidence type="ECO:0000256" key="3">
    <source>
        <dbReference type="ARBA" id="ARBA00022676"/>
    </source>
</evidence>
<dbReference type="InterPro" id="IPR004276">
    <property type="entry name" value="GlycoTrans_28_N"/>
</dbReference>
<gene>
    <name evidence="10" type="primary">murG</name>
    <name evidence="14" type="ORF">ER308_17965</name>
</gene>
<dbReference type="GO" id="GO:0071555">
    <property type="term" value="P:cell wall organization"/>
    <property type="evidence" value="ECO:0007669"/>
    <property type="project" value="UniProtKB-KW"/>
</dbReference>
<keyword evidence="8 10" id="KW-0131">Cell cycle</keyword>
<evidence type="ECO:0000256" key="7">
    <source>
        <dbReference type="ARBA" id="ARBA00023136"/>
    </source>
</evidence>
<dbReference type="InterPro" id="IPR006009">
    <property type="entry name" value="GlcNAc_MurG"/>
</dbReference>
<comment type="pathway">
    <text evidence="10">Cell wall biogenesis; peptidoglycan biosynthesis.</text>
</comment>
<dbReference type="Pfam" id="PF04101">
    <property type="entry name" value="Glyco_tran_28_C"/>
    <property type="match status" value="1"/>
</dbReference>
<evidence type="ECO:0000256" key="11">
    <source>
        <dbReference type="SAM" id="Phobius"/>
    </source>
</evidence>
<feature type="transmembrane region" description="Helical" evidence="11">
    <location>
        <begin position="73"/>
        <end position="94"/>
    </location>
</feature>
<dbReference type="AlphaFoldDB" id="A0A411YJ65"/>
<feature type="binding site" evidence="10">
    <location>
        <begin position="10"/>
        <end position="12"/>
    </location>
    <ligand>
        <name>UDP-N-acetyl-alpha-D-glucosamine</name>
        <dbReference type="ChEBI" id="CHEBI:57705"/>
    </ligand>
</feature>
<comment type="function">
    <text evidence="10">Cell wall formation. Catalyzes the transfer of a GlcNAc subunit on undecaprenyl-pyrophosphoryl-MurNAc-pentapeptide (lipid intermediate I) to form undecaprenyl-pyrophosphoryl-MurNAc-(pentapeptide)GlcNAc (lipid intermediate II).</text>
</comment>
<accession>A0A411YJ65</accession>
<comment type="similarity">
    <text evidence="10">Belongs to the glycosyltransferase 28 family. MurG subfamily.</text>
</comment>
<dbReference type="Pfam" id="PF03033">
    <property type="entry name" value="Glyco_transf_28"/>
    <property type="match status" value="1"/>
</dbReference>
<dbReference type="HAMAP" id="MF_00033">
    <property type="entry name" value="MurG"/>
    <property type="match status" value="1"/>
</dbReference>
<dbReference type="GO" id="GO:0005975">
    <property type="term" value="P:carbohydrate metabolic process"/>
    <property type="evidence" value="ECO:0007669"/>
    <property type="project" value="InterPro"/>
</dbReference>
<dbReference type="InterPro" id="IPR007235">
    <property type="entry name" value="Glyco_trans_28_C"/>
</dbReference>
<evidence type="ECO:0000259" key="12">
    <source>
        <dbReference type="Pfam" id="PF03033"/>
    </source>
</evidence>
<feature type="domain" description="Glycosyl transferase family 28 C-terminal" evidence="13">
    <location>
        <begin position="194"/>
        <end position="358"/>
    </location>
</feature>
<evidence type="ECO:0000256" key="5">
    <source>
        <dbReference type="ARBA" id="ARBA00022960"/>
    </source>
</evidence>
<dbReference type="GO" id="GO:0009252">
    <property type="term" value="P:peptidoglycan biosynthetic process"/>
    <property type="evidence" value="ECO:0007669"/>
    <property type="project" value="UniProtKB-UniRule"/>
</dbReference>
<name>A0A411YJ65_9ACTN</name>
<organism evidence="14 15">
    <name type="scientific">Egibacter rhizosphaerae</name>
    <dbReference type="NCBI Taxonomy" id="1670831"/>
    <lineage>
        <taxon>Bacteria</taxon>
        <taxon>Bacillati</taxon>
        <taxon>Actinomycetota</taxon>
        <taxon>Nitriliruptoria</taxon>
        <taxon>Egibacterales</taxon>
        <taxon>Egibacteraceae</taxon>
        <taxon>Egibacter</taxon>
    </lineage>
</organism>
<keyword evidence="6 10" id="KW-0573">Peptidoglycan synthesis</keyword>
<keyword evidence="3 10" id="KW-0328">Glycosyltransferase</keyword>
<dbReference type="SUPFAM" id="SSF53756">
    <property type="entry name" value="UDP-Glycosyltransferase/glycogen phosphorylase"/>
    <property type="match status" value="1"/>
</dbReference>
<keyword evidence="11" id="KW-1133">Transmembrane helix</keyword>
<dbReference type="RefSeq" id="WP_131156263.1">
    <property type="nucleotide sequence ID" value="NZ_CP036402.1"/>
</dbReference>
<keyword evidence="7 10" id="KW-0472">Membrane</keyword>
<keyword evidence="2 10" id="KW-0132">Cell division</keyword>
<proteinExistence type="inferred from homology"/>
<dbReference type="CDD" id="cd03785">
    <property type="entry name" value="GT28_MurG"/>
    <property type="match status" value="1"/>
</dbReference>
<protein>
    <recommendedName>
        <fullName evidence="10">UDP-N-acetylglucosamine--N-acetylmuramyl-(pentapeptide) pyrophosphoryl-undecaprenol N-acetylglucosamine transferase</fullName>
        <ecNumber evidence="10">2.4.1.227</ecNumber>
    </recommendedName>
    <alternativeName>
        <fullName evidence="10">Undecaprenyl-PP-MurNAc-pentapeptide-UDPGlcNAc GlcNAc transferase</fullName>
    </alternativeName>
</protein>
<dbReference type="KEGG" id="erz:ER308_17965"/>
<evidence type="ECO:0000259" key="13">
    <source>
        <dbReference type="Pfam" id="PF04101"/>
    </source>
</evidence>
<keyword evidence="9 10" id="KW-0961">Cell wall biogenesis/degradation</keyword>
<dbReference type="GO" id="GO:0050511">
    <property type="term" value="F:undecaprenyldiphospho-muramoylpentapeptide beta-N-acetylglucosaminyltransferase activity"/>
    <property type="evidence" value="ECO:0007669"/>
    <property type="project" value="UniProtKB-UniRule"/>
</dbReference>
<evidence type="ECO:0000313" key="15">
    <source>
        <dbReference type="Proteomes" id="UP000291469"/>
    </source>
</evidence>
<comment type="caution">
    <text evidence="10">Lacks conserved residue(s) required for the propagation of feature annotation.</text>
</comment>
<evidence type="ECO:0000256" key="1">
    <source>
        <dbReference type="ARBA" id="ARBA00022475"/>
    </source>
</evidence>
<dbReference type="GO" id="GO:0051301">
    <property type="term" value="P:cell division"/>
    <property type="evidence" value="ECO:0007669"/>
    <property type="project" value="UniProtKB-KW"/>
</dbReference>
<evidence type="ECO:0000313" key="14">
    <source>
        <dbReference type="EMBL" id="QBI21270.1"/>
    </source>
</evidence>
<sequence>MKLLVSGGGTAGHVYPALAMLSAWEEADEASAGPLPDVVWVGTPGGMERDIIAGRGLPYRAVPAGALRGKSPLVTAAGIAKLLVGVVVALAVVVRQRPDAVLTTGGYASVPVAIAGRLLFRPVVVFLPDVVPGVAVRLQSRFATRIAASFEDATRFLPARKATVTGYPVRPALLGTSREEARARLGLHGDLPVLLLYGGSLGARTLNYGVTGVLPDILERCQFIHVAGQLDHEELAKRSAELPEELGQRYHLHAFLGDQLVDALVAADLCVSRAGASTLAELPAVGLPAIVVPGPFSDQEANADFLVEHGAAVKVGNDAAQAGMLGGVILDLLGDEETRTQMAACSAALARPDAAHRLIALLRDVAR</sequence>
<keyword evidence="1 10" id="KW-1003">Cell membrane</keyword>
<dbReference type="EC" id="2.4.1.227" evidence="10"/>
<keyword evidence="11" id="KW-0812">Transmembrane</keyword>
<dbReference type="GO" id="GO:0005886">
    <property type="term" value="C:plasma membrane"/>
    <property type="evidence" value="ECO:0007669"/>
    <property type="project" value="UniProtKB-SubCell"/>
</dbReference>
<evidence type="ECO:0000256" key="9">
    <source>
        <dbReference type="ARBA" id="ARBA00023316"/>
    </source>
</evidence>
<evidence type="ECO:0000256" key="4">
    <source>
        <dbReference type="ARBA" id="ARBA00022679"/>
    </source>
</evidence>
<reference evidence="14 15" key="1">
    <citation type="submission" date="2019-01" db="EMBL/GenBank/DDBJ databases">
        <title>Egibacter rhizosphaerae EGI 80759T.</title>
        <authorList>
            <person name="Chen D.-D."/>
            <person name="Tian Y."/>
            <person name="Jiao J.-Y."/>
            <person name="Zhang X.-T."/>
            <person name="Zhang Y.-G."/>
            <person name="Zhang Y."/>
            <person name="Xiao M."/>
            <person name="Shu W.-S."/>
            <person name="Li W.-J."/>
        </authorList>
    </citation>
    <scope>NUCLEOTIDE SEQUENCE [LARGE SCALE GENOMIC DNA]</scope>
    <source>
        <strain evidence="14 15">EGI 80759</strain>
    </source>
</reference>
<dbReference type="GO" id="GO:0051991">
    <property type="term" value="F:UDP-N-acetyl-D-glucosamine:N-acetylmuramoyl-L-alanyl-D-glutamyl-meso-2,6-diaminopimelyl-D-alanyl-D-alanine-diphosphoundecaprenol 4-beta-N-acetylglucosaminlytransferase activity"/>
    <property type="evidence" value="ECO:0007669"/>
    <property type="project" value="RHEA"/>
</dbReference>
<dbReference type="UniPathway" id="UPA00219"/>
<dbReference type="Gene3D" id="3.40.50.2000">
    <property type="entry name" value="Glycogen Phosphorylase B"/>
    <property type="match status" value="2"/>
</dbReference>
<keyword evidence="15" id="KW-1185">Reference proteome</keyword>
<comment type="subcellular location">
    <subcellularLocation>
        <location evidence="10">Cell membrane</location>
        <topology evidence="10">Peripheral membrane protein</topology>
        <orientation evidence="10">Cytoplasmic side</orientation>
    </subcellularLocation>
</comment>
<keyword evidence="5 10" id="KW-0133">Cell shape</keyword>
<evidence type="ECO:0000256" key="8">
    <source>
        <dbReference type="ARBA" id="ARBA00023306"/>
    </source>
</evidence>
<dbReference type="PANTHER" id="PTHR21015">
    <property type="entry name" value="UDP-N-ACETYLGLUCOSAMINE--N-ACETYLMURAMYL-(PENTAPEPTIDE) PYROPHOSPHORYL-UNDECAPRENOL N-ACETYLGLUCOSAMINE TRANSFERASE 1"/>
    <property type="match status" value="1"/>
</dbReference>
<feature type="transmembrane region" description="Helical" evidence="11">
    <location>
        <begin position="100"/>
        <end position="120"/>
    </location>
</feature>
<comment type="catalytic activity">
    <reaction evidence="10">
        <text>di-trans,octa-cis-undecaprenyl diphospho-N-acetyl-alpha-D-muramoyl-L-alanyl-D-glutamyl-meso-2,6-diaminopimeloyl-D-alanyl-D-alanine + UDP-N-acetyl-alpha-D-glucosamine = di-trans,octa-cis-undecaprenyl diphospho-[N-acetyl-alpha-D-glucosaminyl-(1-&gt;4)]-N-acetyl-alpha-D-muramoyl-L-alanyl-D-glutamyl-meso-2,6-diaminopimeloyl-D-alanyl-D-alanine + UDP + H(+)</text>
        <dbReference type="Rhea" id="RHEA:31227"/>
        <dbReference type="ChEBI" id="CHEBI:15378"/>
        <dbReference type="ChEBI" id="CHEBI:57705"/>
        <dbReference type="ChEBI" id="CHEBI:58223"/>
        <dbReference type="ChEBI" id="CHEBI:61387"/>
        <dbReference type="ChEBI" id="CHEBI:61388"/>
        <dbReference type="EC" id="2.4.1.227"/>
    </reaction>
</comment>
<evidence type="ECO:0000256" key="6">
    <source>
        <dbReference type="ARBA" id="ARBA00022984"/>
    </source>
</evidence>
<dbReference type="OrthoDB" id="9808936at2"/>
<feature type="binding site" evidence="10">
    <location>
        <position position="299"/>
    </location>
    <ligand>
        <name>UDP-N-acetyl-alpha-D-glucosamine</name>
        <dbReference type="ChEBI" id="CHEBI:57705"/>
    </ligand>
</feature>
<keyword evidence="4 10" id="KW-0808">Transferase</keyword>
<dbReference type="PANTHER" id="PTHR21015:SF22">
    <property type="entry name" value="GLYCOSYLTRANSFERASE"/>
    <property type="match status" value="1"/>
</dbReference>
<feature type="binding site" evidence="10">
    <location>
        <position position="170"/>
    </location>
    <ligand>
        <name>UDP-N-acetyl-alpha-D-glucosamine</name>
        <dbReference type="ChEBI" id="CHEBI:57705"/>
    </ligand>
</feature>
<evidence type="ECO:0000256" key="10">
    <source>
        <dbReference type="HAMAP-Rule" id="MF_00033"/>
    </source>
</evidence>
<feature type="domain" description="Glycosyltransferase family 28 N-terminal" evidence="12">
    <location>
        <begin position="4"/>
        <end position="147"/>
    </location>
</feature>